<name>A0A523XTW5_UNCT6</name>
<sequence length="227" mass="24293">MPTIEMPVPVFAIVGRSGSGKTKFIESLIPELRSRGLRVAYVKHCHKGFSLNHREKDSGRVSEAGAEVVVLVSPERTATIERRGNTLSELVKELASKADIVVAEGFKAEPIQKIEVFRSELGGSLVCGSDPNLLAVISDEAVAIDLPTFGSEKAKEVVDFLEAAIMGKNELEAEVELEVDGSPVEMKGFVKSVISETVIAIVSTLRGVGEPIEIKLRIKKGKGGGKA</sequence>
<dbReference type="InterPro" id="IPR052539">
    <property type="entry name" value="MGD_biosynthesis_adapter"/>
</dbReference>
<dbReference type="InterPro" id="IPR027417">
    <property type="entry name" value="P-loop_NTPase"/>
</dbReference>
<comment type="caution">
    <text evidence="2">The sequence shown here is derived from an EMBL/GenBank/DDBJ whole genome shotgun (WGS) entry which is preliminary data.</text>
</comment>
<dbReference type="Gene3D" id="3.40.50.300">
    <property type="entry name" value="P-loop containing nucleotide triphosphate hydrolases"/>
    <property type="match status" value="1"/>
</dbReference>
<reference evidence="2 3" key="1">
    <citation type="submission" date="2019-03" db="EMBL/GenBank/DDBJ databases">
        <title>Metabolic potential of uncultured bacteria and archaea associated with petroleum seepage in deep-sea sediments.</title>
        <authorList>
            <person name="Dong X."/>
            <person name="Hubert C."/>
        </authorList>
    </citation>
    <scope>NUCLEOTIDE SEQUENCE [LARGE SCALE GENOMIC DNA]</scope>
    <source>
        <strain evidence="2">E29_bin36</strain>
    </source>
</reference>
<dbReference type="GO" id="GO:0005525">
    <property type="term" value="F:GTP binding"/>
    <property type="evidence" value="ECO:0007669"/>
    <property type="project" value="InterPro"/>
</dbReference>
<dbReference type="Pfam" id="PF03205">
    <property type="entry name" value="MobB"/>
    <property type="match status" value="1"/>
</dbReference>
<dbReference type="GO" id="GO:0006777">
    <property type="term" value="P:Mo-molybdopterin cofactor biosynthetic process"/>
    <property type="evidence" value="ECO:0007669"/>
    <property type="project" value="InterPro"/>
</dbReference>
<dbReference type="NCBIfam" id="TIGR00176">
    <property type="entry name" value="mobB"/>
    <property type="match status" value="1"/>
</dbReference>
<organism evidence="2 3">
    <name type="scientific">candidate division TA06 bacterium</name>
    <dbReference type="NCBI Taxonomy" id="2250710"/>
    <lineage>
        <taxon>Bacteria</taxon>
        <taxon>Bacteria division TA06</taxon>
    </lineage>
</organism>
<dbReference type="PANTHER" id="PTHR40072:SF1">
    <property type="entry name" value="MOLYBDOPTERIN-GUANINE DINUCLEOTIDE BIOSYNTHESIS ADAPTER PROTEIN"/>
    <property type="match status" value="1"/>
</dbReference>
<accession>A0A523XTW5</accession>
<gene>
    <name evidence="2" type="primary">mobB</name>
    <name evidence="2" type="ORF">E3J38_01685</name>
</gene>
<dbReference type="PANTHER" id="PTHR40072">
    <property type="entry name" value="MOLYBDOPTERIN-GUANINE DINUCLEOTIDE BIOSYNTHESIS ADAPTER PROTEIN-RELATED"/>
    <property type="match status" value="1"/>
</dbReference>
<protein>
    <submittedName>
        <fullName evidence="2">Molybdopterin-guanine dinucleotide biosynthesis protein B</fullName>
    </submittedName>
</protein>
<dbReference type="Proteomes" id="UP000315534">
    <property type="component" value="Unassembled WGS sequence"/>
</dbReference>
<feature type="domain" description="Molybdopterin-guanine dinucleotide biosynthesis protein B (MobB)" evidence="1">
    <location>
        <begin position="10"/>
        <end position="139"/>
    </location>
</feature>
<dbReference type="AlphaFoldDB" id="A0A523XTW5"/>
<dbReference type="InterPro" id="IPR004435">
    <property type="entry name" value="MobB_dom"/>
</dbReference>
<dbReference type="SUPFAM" id="SSF52540">
    <property type="entry name" value="P-loop containing nucleoside triphosphate hydrolases"/>
    <property type="match status" value="1"/>
</dbReference>
<evidence type="ECO:0000313" key="3">
    <source>
        <dbReference type="Proteomes" id="UP000315534"/>
    </source>
</evidence>
<dbReference type="CDD" id="cd03116">
    <property type="entry name" value="MobB"/>
    <property type="match status" value="1"/>
</dbReference>
<dbReference type="EMBL" id="SOIP01000099">
    <property type="protein sequence ID" value="TET82722.1"/>
    <property type="molecule type" value="Genomic_DNA"/>
</dbReference>
<proteinExistence type="predicted"/>
<evidence type="ECO:0000259" key="1">
    <source>
        <dbReference type="Pfam" id="PF03205"/>
    </source>
</evidence>
<evidence type="ECO:0000313" key="2">
    <source>
        <dbReference type="EMBL" id="TET82722.1"/>
    </source>
</evidence>